<organism evidence="2 3">
    <name type="scientific">Verticillium longisporum</name>
    <name type="common">Verticillium dahliae var. longisporum</name>
    <dbReference type="NCBI Taxonomy" id="100787"/>
    <lineage>
        <taxon>Eukaryota</taxon>
        <taxon>Fungi</taxon>
        <taxon>Dikarya</taxon>
        <taxon>Ascomycota</taxon>
        <taxon>Pezizomycotina</taxon>
        <taxon>Sordariomycetes</taxon>
        <taxon>Hypocreomycetidae</taxon>
        <taxon>Glomerellales</taxon>
        <taxon>Plectosphaerellaceae</taxon>
        <taxon>Verticillium</taxon>
    </lineage>
</organism>
<dbReference type="Proteomes" id="UP000045706">
    <property type="component" value="Unassembled WGS sequence"/>
</dbReference>
<proteinExistence type="predicted"/>
<gene>
    <name evidence="2" type="ORF">BN1723_015914</name>
</gene>
<feature type="region of interest" description="Disordered" evidence="1">
    <location>
        <begin position="265"/>
        <end position="284"/>
    </location>
</feature>
<feature type="compositionally biased region" description="Acidic residues" evidence="1">
    <location>
        <begin position="1048"/>
        <end position="1057"/>
    </location>
</feature>
<feature type="compositionally biased region" description="Basic and acidic residues" evidence="1">
    <location>
        <begin position="1023"/>
        <end position="1047"/>
    </location>
</feature>
<feature type="region of interest" description="Disordered" evidence="1">
    <location>
        <begin position="950"/>
        <end position="970"/>
    </location>
</feature>
<feature type="region of interest" description="Disordered" evidence="1">
    <location>
        <begin position="835"/>
        <end position="878"/>
    </location>
</feature>
<feature type="region of interest" description="Disordered" evidence="1">
    <location>
        <begin position="652"/>
        <end position="678"/>
    </location>
</feature>
<feature type="region of interest" description="Disordered" evidence="1">
    <location>
        <begin position="1019"/>
        <end position="1071"/>
    </location>
</feature>
<feature type="non-terminal residue" evidence="2">
    <location>
        <position position="1551"/>
    </location>
</feature>
<protein>
    <submittedName>
        <fullName evidence="2">Uncharacterized protein</fullName>
    </submittedName>
</protein>
<feature type="compositionally biased region" description="Basic and acidic residues" evidence="1">
    <location>
        <begin position="155"/>
        <end position="164"/>
    </location>
</feature>
<evidence type="ECO:0000256" key="1">
    <source>
        <dbReference type="SAM" id="MobiDB-lite"/>
    </source>
</evidence>
<feature type="compositionally biased region" description="Basic and acidic residues" evidence="1">
    <location>
        <begin position="842"/>
        <end position="878"/>
    </location>
</feature>
<name>A0A0G4N415_VERLO</name>
<reference evidence="3" key="1">
    <citation type="submission" date="2015-05" db="EMBL/GenBank/DDBJ databases">
        <authorList>
            <person name="Fogelqvist Johan"/>
        </authorList>
    </citation>
    <scope>NUCLEOTIDE SEQUENCE [LARGE SCALE GENOMIC DNA]</scope>
</reference>
<feature type="region of interest" description="Disordered" evidence="1">
    <location>
        <begin position="1254"/>
        <end position="1285"/>
    </location>
</feature>
<accession>A0A0G4N415</accession>
<dbReference type="EMBL" id="CVQI01032485">
    <property type="protein sequence ID" value="CRK41301.1"/>
    <property type="molecule type" value="Genomic_DNA"/>
</dbReference>
<sequence length="1551" mass="173164">MATPEDNQTVLIPVKVDAFVFNSKVCDGIPPESAGTREDSEQTETRLPTPIAAKIAPITQPNYTFLRLDRDYIQPDIQNPVDLNNSWPSGFNSRFTDLGSDTTRKRRVGVYLHWTMPRLYRSGIAAAGLEVARGADFRDARAARGLDDLEIETDDGNKNDDQKNNRGAPGTAKGSSPSFPKAPTRWLVIRHISDSSSIMPPEARGSVKEFTAWVVESDRLRTLEELGPEEDLQVDVSPFISAADGGVSVADQAEVFIGKKEPIESWSEPLDAPPPPPPPSKKKKPQFIENFSLLASSNQLFADYQPHNSNVFSIVDNFEYTKDNFLVAAKASYYVIGWHSVPGDDLFAGSTLGKGLERRRRLELLKLRIKLADKKDQEKEFKNWLGSQADTRLVCHGAMYHVNWDVDKKPAKVPADDFFMHINSSLPVAVGTTPLDALTTYARAMRKIDPVDSIPHRLEEYIGALERHLLARDDGVEAQQQAKDLLYNWNYLRGDGGQAWHASGAEANGNGGNKDRPIAPPAVLGNLRRLNILQKLLDGVERTTARLRWEMFALWWWLVSDATKQREVKTGPRVRDLHTRVGELENRRKDLIAEINGLAGPEKTTRTVQPGARPAFHQQRDPTLLVGGVQSSWQYDYLDDLLMRLESQTVTALEKPKPVQPSPDVPKPDTTDGPSWSELDTIVLPKLPKELRPAIKRLVDEFVLLRPQTEDLEPTLPNNVQAPLFHDKKEHRNGDQVRMGPWRDRWNNTQPWFPLFLEWEIEYHHVPFDLWTLAPLSSRTLKTKRLRYGIDGKKVDLAKETKKKSSDKHKIQGRVLILPQPSFSLEAKIRQLFDSTPASDLGEDKQDHKKDKGDDKDEENKNEKDTEKDKKNGGLLDKHKREELLRQLHQLSFLSAPLAGLAAHLTTVQQGNHIKPNLRHGGTGEVVPIKEAERKDGGFEAPQLRSIGIETDNTPFGKSMKASTTGEPLFKPATHGQFRLARLNIIDKFGQAIHAIDPRPSKNPQKVWPCIGEWLAPQLRGDGTAREPNVVERDEGLTRKVPSHENDGNGDDDDVRDEDPKPCEFMQIPPQMNQQARLNATFVVRADKTDDADGKEGMSTQTSRLLSSTRALTPFWRPADEWENPIWGWVVINYANTGIQLFLPDGTFYREVRLAGPSGAQTSPEWLPFRPPKAGDELPDKPEMQQLQLLVQRLGGDPKFLHAFWNMIETSRSEMDAAAAPAAYAEFASALIGRPLALVNAGWSLELAADALASQADGEQGDEDGNSKTRPRKPPHGLLPGTGKEQYSFGVKIGDRQRGFDGLVGYFECRESLSSEDTKDLGLELKSIRSDFAPGGNEVEEDPDHLPPVAHSKLVHLNAYYESPEPRNVVDAEEYARRHNARLRVFGALTDPFVPLHVYSGILPVRELSLPPWTWQGALARMKAFFHAGPIIVTKDVPNFVDDRELAPGVAITLPDVKHEEGAVGLPAVAGGDWAWLQPYYPGEAKQPQAEDDGGRVSDGPVAPPAPIEALERYMALPVAPEDERARFDRGPYTALEGYLMMVGREKKSKA</sequence>
<feature type="compositionally biased region" description="Polar residues" evidence="1">
    <location>
        <begin position="951"/>
        <end position="966"/>
    </location>
</feature>
<evidence type="ECO:0000313" key="3">
    <source>
        <dbReference type="Proteomes" id="UP000045706"/>
    </source>
</evidence>
<evidence type="ECO:0000313" key="2">
    <source>
        <dbReference type="EMBL" id="CRK41301.1"/>
    </source>
</evidence>
<feature type="region of interest" description="Disordered" evidence="1">
    <location>
        <begin position="148"/>
        <end position="181"/>
    </location>
</feature>